<protein>
    <submittedName>
        <fullName evidence="2">Membrane protein</fullName>
    </submittedName>
</protein>
<feature type="transmembrane region" description="Helical" evidence="1">
    <location>
        <begin position="122"/>
        <end position="143"/>
    </location>
</feature>
<proteinExistence type="predicted"/>
<sequence>MTLELFIRYFHFISIITVAGALVSEHMLLEKSLPRKTIKKLAMIDAIYGIAAILIVITGLTMWFGVGKGADFYNTNPVMHTKFTLFIVIGILSIFPTVFFMKNRKGDQDELVEIPKKIFMYLRIEIALLFIIPLLAVLMARGISF</sequence>
<dbReference type="Proteomes" id="UP001156666">
    <property type="component" value="Unassembled WGS sequence"/>
</dbReference>
<organism evidence="2 3">
    <name type="scientific">Portibacter lacus</name>
    <dbReference type="NCBI Taxonomy" id="1099794"/>
    <lineage>
        <taxon>Bacteria</taxon>
        <taxon>Pseudomonadati</taxon>
        <taxon>Bacteroidota</taxon>
        <taxon>Saprospiria</taxon>
        <taxon>Saprospirales</taxon>
        <taxon>Haliscomenobacteraceae</taxon>
        <taxon>Portibacter</taxon>
    </lineage>
</organism>
<reference evidence="2" key="1">
    <citation type="journal article" date="2014" name="Int. J. Syst. Evol. Microbiol.">
        <title>Complete genome sequence of Corynebacterium casei LMG S-19264T (=DSM 44701T), isolated from a smear-ripened cheese.</title>
        <authorList>
            <consortium name="US DOE Joint Genome Institute (JGI-PGF)"/>
            <person name="Walter F."/>
            <person name="Albersmeier A."/>
            <person name="Kalinowski J."/>
            <person name="Ruckert C."/>
        </authorList>
    </citation>
    <scope>NUCLEOTIDE SEQUENCE</scope>
    <source>
        <strain evidence="2">NBRC 108769</strain>
    </source>
</reference>
<feature type="transmembrane region" description="Helical" evidence="1">
    <location>
        <begin position="6"/>
        <end position="29"/>
    </location>
</feature>
<dbReference type="InterPro" id="IPR018706">
    <property type="entry name" value="DUF2214_membrane"/>
</dbReference>
<dbReference type="AlphaFoldDB" id="A0AA37SP33"/>
<comment type="caution">
    <text evidence="2">The sequence shown here is derived from an EMBL/GenBank/DDBJ whole genome shotgun (WGS) entry which is preliminary data.</text>
</comment>
<feature type="transmembrane region" description="Helical" evidence="1">
    <location>
        <begin position="41"/>
        <end position="63"/>
    </location>
</feature>
<keyword evidence="1" id="KW-0812">Transmembrane</keyword>
<dbReference type="RefSeq" id="WP_235292333.1">
    <property type="nucleotide sequence ID" value="NZ_BSOH01000001.1"/>
</dbReference>
<keyword evidence="1" id="KW-1133">Transmembrane helix</keyword>
<name>A0AA37SP33_9BACT</name>
<evidence type="ECO:0000313" key="3">
    <source>
        <dbReference type="Proteomes" id="UP001156666"/>
    </source>
</evidence>
<evidence type="ECO:0000256" key="1">
    <source>
        <dbReference type="SAM" id="Phobius"/>
    </source>
</evidence>
<accession>A0AA37SP33</accession>
<evidence type="ECO:0000313" key="2">
    <source>
        <dbReference type="EMBL" id="GLR15440.1"/>
    </source>
</evidence>
<keyword evidence="3" id="KW-1185">Reference proteome</keyword>
<keyword evidence="1" id="KW-0472">Membrane</keyword>
<reference evidence="2" key="2">
    <citation type="submission" date="2023-01" db="EMBL/GenBank/DDBJ databases">
        <title>Draft genome sequence of Portibacter lacus strain NBRC 108769.</title>
        <authorList>
            <person name="Sun Q."/>
            <person name="Mori K."/>
        </authorList>
    </citation>
    <scope>NUCLEOTIDE SEQUENCE</scope>
    <source>
        <strain evidence="2">NBRC 108769</strain>
    </source>
</reference>
<dbReference type="Pfam" id="PF09980">
    <property type="entry name" value="DUF2214"/>
    <property type="match status" value="1"/>
</dbReference>
<dbReference type="EMBL" id="BSOH01000001">
    <property type="protein sequence ID" value="GLR15440.1"/>
    <property type="molecule type" value="Genomic_DNA"/>
</dbReference>
<feature type="transmembrane region" description="Helical" evidence="1">
    <location>
        <begin position="83"/>
        <end position="101"/>
    </location>
</feature>
<gene>
    <name evidence="2" type="ORF">GCM10007940_00550</name>
</gene>